<reference evidence="1" key="1">
    <citation type="submission" date="2017-03" db="EMBL/GenBank/DDBJ databases">
        <title>The mitochondrial genome of the carnivorous plant Utricularia reniformis (Lentibulariaceae): structure, comparative analysis and evolutionary landmarks.</title>
        <authorList>
            <person name="Silva S.R."/>
            <person name="Alvarenga D.O."/>
            <person name="Michael T.P."/>
            <person name="Miranda V.F.O."/>
            <person name="Varani A.M."/>
        </authorList>
    </citation>
    <scope>NUCLEOTIDE SEQUENCE</scope>
</reference>
<proteinExistence type="predicted"/>
<name>A0A1Y0B1I4_9LAMI</name>
<evidence type="ECO:0000313" key="1">
    <source>
        <dbReference type="EMBL" id="ART31244.1"/>
    </source>
</evidence>
<accession>A0A1Y0B1I4</accession>
<dbReference type="AlphaFoldDB" id="A0A1Y0B1I4"/>
<sequence length="46" mass="4939">MEILCIAPSCFPGNQAADGWFSEHSATAFGGVGNSLLLRPLMMIRK</sequence>
<organism evidence="1">
    <name type="scientific">Utricularia reniformis</name>
    <dbReference type="NCBI Taxonomy" id="192314"/>
    <lineage>
        <taxon>Eukaryota</taxon>
        <taxon>Viridiplantae</taxon>
        <taxon>Streptophyta</taxon>
        <taxon>Embryophyta</taxon>
        <taxon>Tracheophyta</taxon>
        <taxon>Spermatophyta</taxon>
        <taxon>Magnoliopsida</taxon>
        <taxon>eudicotyledons</taxon>
        <taxon>Gunneridae</taxon>
        <taxon>Pentapetalae</taxon>
        <taxon>asterids</taxon>
        <taxon>lamiids</taxon>
        <taxon>Lamiales</taxon>
        <taxon>Lentibulariaceae</taxon>
        <taxon>Utricularia</taxon>
    </lineage>
</organism>
<protein>
    <submittedName>
        <fullName evidence="1">Uncharacterized protein</fullName>
    </submittedName>
</protein>
<geneLocation type="mitochondrion" evidence="1"/>
<dbReference type="EMBL" id="KY774314">
    <property type="protein sequence ID" value="ART31244.1"/>
    <property type="molecule type" value="Genomic_DNA"/>
</dbReference>
<gene>
    <name evidence="1" type="ORF">AEK19_MT1022</name>
</gene>
<keyword evidence="1" id="KW-0496">Mitochondrion</keyword>